<evidence type="ECO:0000256" key="7">
    <source>
        <dbReference type="ARBA" id="ARBA00022824"/>
    </source>
</evidence>
<keyword evidence="6 12" id="KW-0812">Transmembrane</keyword>
<evidence type="ECO:0000256" key="8">
    <source>
        <dbReference type="ARBA" id="ARBA00022989"/>
    </source>
</evidence>
<dbReference type="CDD" id="cd16023">
    <property type="entry name" value="GPI_EPT_3"/>
    <property type="match status" value="1"/>
</dbReference>
<evidence type="ECO:0000256" key="9">
    <source>
        <dbReference type="ARBA" id="ARBA00023136"/>
    </source>
</evidence>
<reference evidence="13 14" key="1">
    <citation type="submission" date="2014-06" db="EMBL/GenBank/DDBJ databases">
        <authorList>
            <person name="Swart Estienne"/>
        </authorList>
    </citation>
    <scope>NUCLEOTIDE SEQUENCE [LARGE SCALE GENOMIC DNA]</scope>
    <source>
        <strain evidence="13 14">130c</strain>
    </source>
</reference>
<feature type="transmembrane region" description="Helical" evidence="12">
    <location>
        <begin position="529"/>
        <end position="546"/>
    </location>
</feature>
<organism evidence="13 14">
    <name type="scientific">Stylonychia lemnae</name>
    <name type="common">Ciliate</name>
    <dbReference type="NCBI Taxonomy" id="5949"/>
    <lineage>
        <taxon>Eukaryota</taxon>
        <taxon>Sar</taxon>
        <taxon>Alveolata</taxon>
        <taxon>Ciliophora</taxon>
        <taxon>Intramacronucleata</taxon>
        <taxon>Spirotrichea</taxon>
        <taxon>Stichotrichia</taxon>
        <taxon>Sporadotrichida</taxon>
        <taxon>Oxytrichidae</taxon>
        <taxon>Stylonychinae</taxon>
        <taxon>Stylonychia</taxon>
    </lineage>
</organism>
<dbReference type="InterPro" id="IPR039524">
    <property type="entry name" value="PIGO/GPI13"/>
</dbReference>
<dbReference type="OrthoDB" id="272139at2759"/>
<dbReference type="InterPro" id="IPR037675">
    <property type="entry name" value="PIG-O_N"/>
</dbReference>
<comment type="similarity">
    <text evidence="3">Belongs to the PIGG/PIGN/PIGO family. PIGO subfamily.</text>
</comment>
<protein>
    <submittedName>
        <fullName evidence="13">Gpi ethanolamine phosphate transferase 3-like</fullName>
    </submittedName>
</protein>
<keyword evidence="5 13" id="KW-0808">Transferase</keyword>
<dbReference type="SUPFAM" id="SSF53649">
    <property type="entry name" value="Alkaline phosphatase-like"/>
    <property type="match status" value="1"/>
</dbReference>
<feature type="transmembrane region" description="Helical" evidence="12">
    <location>
        <begin position="848"/>
        <end position="867"/>
    </location>
</feature>
<evidence type="ECO:0000256" key="10">
    <source>
        <dbReference type="ARBA" id="ARBA00023180"/>
    </source>
</evidence>
<dbReference type="OMA" id="KQSEYLF"/>
<feature type="transmembrane region" description="Helical" evidence="12">
    <location>
        <begin position="474"/>
        <end position="492"/>
    </location>
</feature>
<dbReference type="AlphaFoldDB" id="A0A078A2A9"/>
<evidence type="ECO:0000256" key="6">
    <source>
        <dbReference type="ARBA" id="ARBA00022692"/>
    </source>
</evidence>
<dbReference type="EMBL" id="CCKQ01004806">
    <property type="protein sequence ID" value="CDW75957.1"/>
    <property type="molecule type" value="Genomic_DNA"/>
</dbReference>
<evidence type="ECO:0000313" key="14">
    <source>
        <dbReference type="Proteomes" id="UP000039865"/>
    </source>
</evidence>
<gene>
    <name evidence="13" type="primary">Contig4966.g5305</name>
    <name evidence="13" type="ORF">STYLEM_4953</name>
</gene>
<keyword evidence="14" id="KW-1185">Reference proteome</keyword>
<dbReference type="InParanoid" id="A0A078A2A9"/>
<feature type="transmembrane region" description="Helical" evidence="12">
    <location>
        <begin position="425"/>
        <end position="454"/>
    </location>
</feature>
<evidence type="ECO:0000256" key="12">
    <source>
        <dbReference type="SAM" id="Phobius"/>
    </source>
</evidence>
<proteinExistence type="inferred from homology"/>
<keyword evidence="7" id="KW-0256">Endoplasmic reticulum</keyword>
<keyword evidence="8 12" id="KW-1133">Transmembrane helix</keyword>
<dbReference type="GO" id="GO:0006506">
    <property type="term" value="P:GPI anchor biosynthetic process"/>
    <property type="evidence" value="ECO:0007669"/>
    <property type="project" value="UniProtKB-UniPathway"/>
</dbReference>
<comment type="pathway">
    <text evidence="2">Glycolipid biosynthesis; glycosylphosphatidylinositol-anchor biosynthesis.</text>
</comment>
<feature type="transmembrane region" description="Helical" evidence="12">
    <location>
        <begin position="655"/>
        <end position="680"/>
    </location>
</feature>
<dbReference type="InterPro" id="IPR002591">
    <property type="entry name" value="Phosphodiest/P_Trfase"/>
</dbReference>
<dbReference type="Pfam" id="PF01663">
    <property type="entry name" value="Phosphodiest"/>
    <property type="match status" value="1"/>
</dbReference>
<sequence length="885" mass="102300">MFLSKLSINDKSEPLKHQNKNIPDQKVIILLVDALREDFIEMGEDVPYFLNKKQSVYTGRKIQLFDDLLNEQPKNTFLSSQLSEMPTVTSVRVKSLLTGSLNAFFEMSENFGSEMVSHDNILYQLKQTYKDSKIVFAGDFIWLDMFSQYFDVVYPYPSFNVADLDTLDIGASNDMLKVVKLQNFTLLIGHIIGVDHAGHTYGPQHIETERKLNDTEAIIKQIIDLMDDKTTLLVFGDHGMTDGGNHGGGTDNELRTAFFAYAKQGLPNKKRQSRHQNHIDKMLKQMDIASIVSSILNISLPFSNLGVLNPVFRYDGEHVNDRYLMNLQQLENYVITYCGLEAQAWCEKEKQDIQSQISKYQKSIINGIDIDERELEVIKFMNAKYKDFQGFWTTYDDIAIYKGIIFLVYLLAILLIHIKDKSVDIVILVIPFAILIPLTFVQIFAVLACAFVILKTAFILLRYALVWSFNNKALMKYEYIVCTLILIIYLITSFTDSFVQEHPYVVDSYLMLLLSVIVITTNQTQFNQLLPECLVIILCIKLAYFYDKETSMNDQTAPELQVLKNFVIDSKLISVYLSAIMYVIIYQIQPAVNLFERVMNLSMALALVTLNELQESEYKHMVAKIIIIASFIWFIITFLRIILTKQNESFSNKTYLFAIINILYVLNGPNLMMSLTLMVIQTEAFMRILNKVKVKPSIFTVSIFIYMTIQQYFYRTSHRERFNAIQFGKVYLGFTEYNFQLHGLFVLMNTYTSHIMGFLMIPAIIKNNMSGNESHSDDLSIKSQEKREDLSKSKDKKYLSSSQNQRKIITYLSLLMLFFASFNLVFSGMMCAKSKRELIWPQRSAPRYIFDLFQTFVFLIFSILSHANENLFGKQMKTEDQDDIK</sequence>
<dbReference type="GO" id="GO:0051377">
    <property type="term" value="F:mannose-ethanolamine phosphotransferase activity"/>
    <property type="evidence" value="ECO:0007669"/>
    <property type="project" value="InterPro"/>
</dbReference>
<keyword evidence="9 12" id="KW-0472">Membrane</keyword>
<feature type="transmembrane region" description="Helical" evidence="12">
    <location>
        <begin position="399"/>
        <end position="418"/>
    </location>
</feature>
<accession>A0A078A2A9</accession>
<dbReference type="PANTHER" id="PTHR23071:SF1">
    <property type="entry name" value="GPI ETHANOLAMINE PHOSPHATE TRANSFERASE 3"/>
    <property type="match status" value="1"/>
</dbReference>
<evidence type="ECO:0000256" key="1">
    <source>
        <dbReference type="ARBA" id="ARBA00004477"/>
    </source>
</evidence>
<keyword evidence="4" id="KW-0337">GPI-anchor biosynthesis</keyword>
<feature type="transmembrane region" description="Helical" evidence="12">
    <location>
        <begin position="808"/>
        <end position="828"/>
    </location>
</feature>
<dbReference type="Gene3D" id="3.40.720.10">
    <property type="entry name" value="Alkaline Phosphatase, subunit A"/>
    <property type="match status" value="1"/>
</dbReference>
<name>A0A078A2A9_STYLE</name>
<feature type="region of interest" description="Disordered" evidence="11">
    <location>
        <begin position="775"/>
        <end position="798"/>
    </location>
</feature>
<evidence type="ECO:0000256" key="3">
    <source>
        <dbReference type="ARBA" id="ARBA00008695"/>
    </source>
</evidence>
<evidence type="ECO:0000256" key="11">
    <source>
        <dbReference type="SAM" id="MobiDB-lite"/>
    </source>
</evidence>
<evidence type="ECO:0000313" key="13">
    <source>
        <dbReference type="EMBL" id="CDW75957.1"/>
    </source>
</evidence>
<evidence type="ECO:0000256" key="4">
    <source>
        <dbReference type="ARBA" id="ARBA00022502"/>
    </source>
</evidence>
<keyword evidence="10" id="KW-0325">Glycoprotein</keyword>
<feature type="transmembrane region" description="Helical" evidence="12">
    <location>
        <begin position="566"/>
        <end position="588"/>
    </location>
</feature>
<comment type="subcellular location">
    <subcellularLocation>
        <location evidence="1">Endoplasmic reticulum membrane</location>
        <topology evidence="1">Multi-pass membrane protein</topology>
    </subcellularLocation>
</comment>
<dbReference type="UniPathway" id="UPA00196"/>
<dbReference type="InterPro" id="IPR017850">
    <property type="entry name" value="Alkaline_phosphatase_core_sf"/>
</dbReference>
<dbReference type="PANTHER" id="PTHR23071">
    <property type="entry name" value="PHOSPHATIDYLINOSITOL GLYCAN"/>
    <property type="match status" value="1"/>
</dbReference>
<evidence type="ECO:0000256" key="2">
    <source>
        <dbReference type="ARBA" id="ARBA00004687"/>
    </source>
</evidence>
<feature type="transmembrane region" description="Helical" evidence="12">
    <location>
        <begin position="504"/>
        <end position="523"/>
    </location>
</feature>
<feature type="transmembrane region" description="Helical" evidence="12">
    <location>
        <begin position="692"/>
        <end position="713"/>
    </location>
</feature>
<feature type="transmembrane region" description="Helical" evidence="12">
    <location>
        <begin position="741"/>
        <end position="765"/>
    </location>
</feature>
<feature type="transmembrane region" description="Helical" evidence="12">
    <location>
        <begin position="625"/>
        <end position="643"/>
    </location>
</feature>
<dbReference type="GO" id="GO:0005789">
    <property type="term" value="C:endoplasmic reticulum membrane"/>
    <property type="evidence" value="ECO:0007669"/>
    <property type="project" value="UniProtKB-SubCell"/>
</dbReference>
<evidence type="ECO:0000256" key="5">
    <source>
        <dbReference type="ARBA" id="ARBA00022679"/>
    </source>
</evidence>
<dbReference type="Proteomes" id="UP000039865">
    <property type="component" value="Unassembled WGS sequence"/>
</dbReference>